<organism evidence="2 3">
    <name type="scientific">Campylobacter upsaliensis</name>
    <dbReference type="NCBI Taxonomy" id="28080"/>
    <lineage>
        <taxon>Bacteria</taxon>
        <taxon>Pseudomonadati</taxon>
        <taxon>Campylobacterota</taxon>
        <taxon>Epsilonproteobacteria</taxon>
        <taxon>Campylobacterales</taxon>
        <taxon>Campylobacteraceae</taxon>
        <taxon>Campylobacter</taxon>
    </lineage>
</organism>
<dbReference type="InterPro" id="IPR015946">
    <property type="entry name" value="KH_dom-like_a/b"/>
</dbReference>
<dbReference type="Gene3D" id="3.30.1370.180">
    <property type="match status" value="1"/>
</dbReference>
<dbReference type="EMBL" id="UFUZ01000001">
    <property type="protein sequence ID" value="SUX26572.1"/>
    <property type="molecule type" value="Genomic_DNA"/>
</dbReference>
<evidence type="ECO:0000259" key="1">
    <source>
        <dbReference type="SMART" id="SM01245"/>
    </source>
</evidence>
<protein>
    <submittedName>
        <fullName evidence="2">RNA-binding protein Jag</fullName>
    </submittedName>
</protein>
<dbReference type="InterPro" id="IPR040977">
    <property type="entry name" value="HP1451_C"/>
</dbReference>
<name>A0A381EI70_CAMUP</name>
<sequence length="293" mass="34415">MKIEAKNLQSALTEASIKLECSVVDLEYTILQQHKSGFLGFGRKSAIIEVEVKRYKKKHFKKENKPHFRNEEKLNHFQKTDKVVKAESEFKKNESKIRKMEENEPKTEVKMESSKKEKYVVKSDAIFDSFHKEDHTGRNQDDLLDEIKIQLERLLKISCFQISLKEIKMYDENCIFIRLDGEDSALLIGKEAHRYKAFSYLLHNWINLKYNLLVRLEIAEFLEKQIQGMQFYLQGVAEKIKQSGRGQTKPLDGVLIKIALEELRAIFPHKYVGIKQNGEQRFVVVNDFIKKDE</sequence>
<feature type="domain" description="RNA-binding protein KhpB N-terminal" evidence="1">
    <location>
        <begin position="2"/>
        <end position="53"/>
    </location>
</feature>
<dbReference type="InterPro" id="IPR038247">
    <property type="entry name" value="Jag_N_dom_sf"/>
</dbReference>
<accession>A0A381EI70</accession>
<dbReference type="SMART" id="SM01245">
    <property type="entry name" value="Jag_N"/>
    <property type="match status" value="1"/>
</dbReference>
<dbReference type="PANTHER" id="PTHR35800:SF1">
    <property type="entry name" value="RNA-BINDING PROTEIN KHPB"/>
    <property type="match status" value="1"/>
</dbReference>
<dbReference type="InterPro" id="IPR039247">
    <property type="entry name" value="KhpB"/>
</dbReference>
<dbReference type="AlphaFoldDB" id="A0A381EI70"/>
<dbReference type="RefSeq" id="WP_115629754.1">
    <property type="nucleotide sequence ID" value="NZ_JANKIR010000002.1"/>
</dbReference>
<evidence type="ECO:0000313" key="2">
    <source>
        <dbReference type="EMBL" id="SUX26572.1"/>
    </source>
</evidence>
<proteinExistence type="predicted"/>
<dbReference type="GO" id="GO:0003723">
    <property type="term" value="F:RNA binding"/>
    <property type="evidence" value="ECO:0007669"/>
    <property type="project" value="InterPro"/>
</dbReference>
<evidence type="ECO:0000313" key="3">
    <source>
        <dbReference type="Proteomes" id="UP000254161"/>
    </source>
</evidence>
<dbReference type="Pfam" id="PF18472">
    <property type="entry name" value="HP1451_C"/>
    <property type="match status" value="1"/>
</dbReference>
<dbReference type="Pfam" id="PF14804">
    <property type="entry name" value="Jag_N"/>
    <property type="match status" value="1"/>
</dbReference>
<dbReference type="PANTHER" id="PTHR35800">
    <property type="entry name" value="PROTEIN JAG"/>
    <property type="match status" value="1"/>
</dbReference>
<reference evidence="2 3" key="1">
    <citation type="submission" date="2018-06" db="EMBL/GenBank/DDBJ databases">
        <authorList>
            <consortium name="Pathogen Informatics"/>
            <person name="Doyle S."/>
        </authorList>
    </citation>
    <scope>NUCLEOTIDE SEQUENCE [LARGE SCALE GENOMIC DNA]</scope>
    <source>
        <strain evidence="2 3">NCTC12264</strain>
    </source>
</reference>
<dbReference type="Gene3D" id="3.30.30.80">
    <property type="entry name" value="probable RNA-binding protein from clostridium symbiosum atcc 14940"/>
    <property type="match status" value="1"/>
</dbReference>
<dbReference type="InterPro" id="IPR032782">
    <property type="entry name" value="KhpB_N"/>
</dbReference>
<gene>
    <name evidence="2" type="ORF">NCTC12264_00800</name>
</gene>
<dbReference type="Gene3D" id="3.30.300.20">
    <property type="match status" value="1"/>
</dbReference>
<dbReference type="Proteomes" id="UP000254161">
    <property type="component" value="Unassembled WGS sequence"/>
</dbReference>